<name>A0A379N1A1_9PROT</name>
<dbReference type="SUPFAM" id="SSF53187">
    <property type="entry name" value="Zn-dependent exopeptidases"/>
    <property type="match status" value="1"/>
</dbReference>
<reference evidence="4 5" key="1">
    <citation type="submission" date="2018-06" db="EMBL/GenBank/DDBJ databases">
        <authorList>
            <consortium name="Pathogen Informatics"/>
            <person name="Doyle S."/>
        </authorList>
    </citation>
    <scope>NUCLEOTIDE SEQUENCE [LARGE SCALE GENOMIC DNA]</scope>
    <source>
        <strain evidence="4 5">NCTC13291</strain>
    </source>
</reference>
<organism evidence="4 5">
    <name type="scientific">Roseomonas mucosa</name>
    <dbReference type="NCBI Taxonomy" id="207340"/>
    <lineage>
        <taxon>Bacteria</taxon>
        <taxon>Pseudomonadati</taxon>
        <taxon>Pseudomonadota</taxon>
        <taxon>Alphaproteobacteria</taxon>
        <taxon>Acetobacterales</taxon>
        <taxon>Roseomonadaceae</taxon>
        <taxon>Roseomonas</taxon>
    </lineage>
</organism>
<dbReference type="RefSeq" id="WP_019461347.1">
    <property type="nucleotide sequence ID" value="NZ_CP025196.1"/>
</dbReference>
<evidence type="ECO:0000313" key="5">
    <source>
        <dbReference type="Proteomes" id="UP000254919"/>
    </source>
</evidence>
<dbReference type="GO" id="GO:0004180">
    <property type="term" value="F:carboxypeptidase activity"/>
    <property type="evidence" value="ECO:0007669"/>
    <property type="project" value="UniProtKB-KW"/>
</dbReference>
<dbReference type="EC" id="3.4.17.11" evidence="4"/>
<protein>
    <submittedName>
        <fullName evidence="4">Carboxypeptidase G2</fullName>
        <ecNumber evidence="4">3.4.17.11</ecNumber>
    </submittedName>
</protein>
<dbReference type="InterPro" id="IPR011650">
    <property type="entry name" value="Peptidase_M20_dimer"/>
</dbReference>
<dbReference type="Pfam" id="PF07687">
    <property type="entry name" value="M20_dimer"/>
    <property type="match status" value="1"/>
</dbReference>
<dbReference type="PANTHER" id="PTHR43808">
    <property type="entry name" value="ACETYLORNITHINE DEACETYLASE"/>
    <property type="match status" value="1"/>
</dbReference>
<keyword evidence="1" id="KW-0479">Metal-binding</keyword>
<dbReference type="GO" id="GO:0046872">
    <property type="term" value="F:metal ion binding"/>
    <property type="evidence" value="ECO:0007669"/>
    <property type="project" value="UniProtKB-KW"/>
</dbReference>
<evidence type="ECO:0000256" key="1">
    <source>
        <dbReference type="ARBA" id="ARBA00022723"/>
    </source>
</evidence>
<keyword evidence="4" id="KW-0121">Carboxypeptidase</keyword>
<dbReference type="PANTHER" id="PTHR43808:SF17">
    <property type="entry name" value="PEPTIDASE M20"/>
    <property type="match status" value="1"/>
</dbReference>
<keyword evidence="2 4" id="KW-0378">Hydrolase</keyword>
<dbReference type="InterPro" id="IPR050072">
    <property type="entry name" value="Peptidase_M20A"/>
</dbReference>
<dbReference type="EMBL" id="UGVN01000001">
    <property type="protein sequence ID" value="SUE40233.1"/>
    <property type="molecule type" value="Genomic_DNA"/>
</dbReference>
<feature type="domain" description="Peptidase M20 dimerisation" evidence="3">
    <location>
        <begin position="215"/>
        <end position="314"/>
    </location>
</feature>
<sequence>MNELSPPAMLPALREALVSEGGPEVAGEVTRLLSGEAFRKADAFVRQDHERTVSEIIRIAEIASPPFGEARRAAAYGEMLRAQGLADVARDAQGNVTALRPGTDPQAGLVVICSHLDTVFPEGTDVTVKREGTVLRGPGVGDNSRGLAVKLAILRALDAAGIRTKAGILVLASVGEEGAGDLRGVKSFFREHPLRDRVAAFVAVDSLETARLTVGAVGSKRYRVSFRGPGGHSFGAFGLVNPVFALARAADDLSRIRVPPVPRTTFSIGKIGGGTSINAIPEEAWMEVDLRSESAEELARLEERFLATLPQAAADENAARDVKRGGIQVEVRQVGDRPAGTTPREARIVRLAEAVIAARGYAPKLEASSTDSNIPISLGIPAVTVASGGRGGRAHSLEEWIDVAPEESAKGIATALGIIVSVAGLAG</sequence>
<dbReference type="Gene3D" id="3.30.70.360">
    <property type="match status" value="1"/>
</dbReference>
<dbReference type="Proteomes" id="UP000254919">
    <property type="component" value="Unassembled WGS sequence"/>
</dbReference>
<dbReference type="SUPFAM" id="SSF55031">
    <property type="entry name" value="Bacterial exopeptidase dimerisation domain"/>
    <property type="match status" value="1"/>
</dbReference>
<dbReference type="Gene3D" id="3.40.630.10">
    <property type="entry name" value="Zn peptidases"/>
    <property type="match status" value="1"/>
</dbReference>
<proteinExistence type="predicted"/>
<dbReference type="InterPro" id="IPR036264">
    <property type="entry name" value="Bact_exopeptidase_dim_dom"/>
</dbReference>
<dbReference type="InterPro" id="IPR002933">
    <property type="entry name" value="Peptidase_M20"/>
</dbReference>
<dbReference type="AlphaFoldDB" id="A0A379N1A1"/>
<evidence type="ECO:0000313" key="4">
    <source>
        <dbReference type="EMBL" id="SUE40233.1"/>
    </source>
</evidence>
<dbReference type="Pfam" id="PF01546">
    <property type="entry name" value="Peptidase_M20"/>
    <property type="match status" value="1"/>
</dbReference>
<keyword evidence="4" id="KW-0645">Protease</keyword>
<evidence type="ECO:0000259" key="3">
    <source>
        <dbReference type="Pfam" id="PF07687"/>
    </source>
</evidence>
<evidence type="ECO:0000256" key="2">
    <source>
        <dbReference type="ARBA" id="ARBA00022801"/>
    </source>
</evidence>
<gene>
    <name evidence="4" type="primary">cpg2_2</name>
    <name evidence="4" type="ORF">NCTC13291_01792</name>
</gene>
<accession>A0A379N1A1</accession>